<dbReference type="InterPro" id="IPR044712">
    <property type="entry name" value="SLC25A32-like"/>
</dbReference>
<dbReference type="GO" id="GO:0016020">
    <property type="term" value="C:membrane"/>
    <property type="evidence" value="ECO:0007669"/>
    <property type="project" value="UniProtKB-SubCell"/>
</dbReference>
<comment type="subcellular location">
    <subcellularLocation>
        <location evidence="1">Membrane</location>
        <topology evidence="1">Multi-pass membrane protein</topology>
    </subcellularLocation>
</comment>
<dbReference type="EMBL" id="OC925547">
    <property type="protein sequence ID" value="CAD7656195.1"/>
    <property type="molecule type" value="Genomic_DNA"/>
</dbReference>
<evidence type="ECO:0000256" key="8">
    <source>
        <dbReference type="PROSITE-ProRule" id="PRU00282"/>
    </source>
</evidence>
<proteinExistence type="inferred from homology"/>
<dbReference type="OrthoDB" id="428293at2759"/>
<feature type="repeat" description="Solcar" evidence="8">
    <location>
        <begin position="122"/>
        <end position="219"/>
    </location>
</feature>
<gene>
    <name evidence="10" type="ORF">ONB1V03_LOCUS12835</name>
</gene>
<evidence type="ECO:0000313" key="11">
    <source>
        <dbReference type="Proteomes" id="UP000728032"/>
    </source>
</evidence>
<dbReference type="InterPro" id="IPR023395">
    <property type="entry name" value="MCP_dom_sf"/>
</dbReference>
<evidence type="ECO:0008006" key="12">
    <source>
        <dbReference type="Google" id="ProtNLM"/>
    </source>
</evidence>
<keyword evidence="4 8" id="KW-0812">Transmembrane</keyword>
<feature type="repeat" description="Solcar" evidence="8">
    <location>
        <begin position="23"/>
        <end position="113"/>
    </location>
</feature>
<evidence type="ECO:0000313" key="10">
    <source>
        <dbReference type="EMBL" id="CAD7656195.1"/>
    </source>
</evidence>
<dbReference type="Gene3D" id="1.50.40.10">
    <property type="entry name" value="Mitochondrial carrier domain"/>
    <property type="match status" value="1"/>
</dbReference>
<accession>A0A7R9QRV0</accession>
<dbReference type="Proteomes" id="UP000728032">
    <property type="component" value="Unassembled WGS sequence"/>
</dbReference>
<keyword evidence="7 8" id="KW-0472">Membrane</keyword>
<evidence type="ECO:0000256" key="5">
    <source>
        <dbReference type="ARBA" id="ARBA00022737"/>
    </source>
</evidence>
<reference evidence="10" key="1">
    <citation type="submission" date="2020-11" db="EMBL/GenBank/DDBJ databases">
        <authorList>
            <person name="Tran Van P."/>
        </authorList>
    </citation>
    <scope>NUCLEOTIDE SEQUENCE</scope>
</reference>
<feature type="non-terminal residue" evidence="10">
    <location>
        <position position="227"/>
    </location>
</feature>
<dbReference type="GO" id="GO:0055085">
    <property type="term" value="P:transmembrane transport"/>
    <property type="evidence" value="ECO:0007669"/>
    <property type="project" value="InterPro"/>
</dbReference>
<evidence type="ECO:0000256" key="6">
    <source>
        <dbReference type="ARBA" id="ARBA00022989"/>
    </source>
</evidence>
<name>A0A7R9QRV0_9ACAR</name>
<dbReference type="GO" id="GO:0006862">
    <property type="term" value="P:nucleotide transport"/>
    <property type="evidence" value="ECO:0007669"/>
    <property type="project" value="InterPro"/>
</dbReference>
<evidence type="ECO:0000256" key="7">
    <source>
        <dbReference type="ARBA" id="ARBA00023136"/>
    </source>
</evidence>
<keyword evidence="6" id="KW-1133">Transmembrane helix</keyword>
<keyword evidence="3 9" id="KW-0813">Transport</keyword>
<dbReference type="SUPFAM" id="SSF103506">
    <property type="entry name" value="Mitochondrial carrier"/>
    <property type="match status" value="1"/>
</dbReference>
<keyword evidence="11" id="KW-1185">Reference proteome</keyword>
<dbReference type="EMBL" id="CAJPVJ010010722">
    <property type="protein sequence ID" value="CAG2173382.1"/>
    <property type="molecule type" value="Genomic_DNA"/>
</dbReference>
<organism evidence="10">
    <name type="scientific">Oppiella nova</name>
    <dbReference type="NCBI Taxonomy" id="334625"/>
    <lineage>
        <taxon>Eukaryota</taxon>
        <taxon>Metazoa</taxon>
        <taxon>Ecdysozoa</taxon>
        <taxon>Arthropoda</taxon>
        <taxon>Chelicerata</taxon>
        <taxon>Arachnida</taxon>
        <taxon>Acari</taxon>
        <taxon>Acariformes</taxon>
        <taxon>Sarcoptiformes</taxon>
        <taxon>Oribatida</taxon>
        <taxon>Brachypylina</taxon>
        <taxon>Oppioidea</taxon>
        <taxon>Oppiidae</taxon>
        <taxon>Oppiella</taxon>
    </lineage>
</organism>
<sequence length="227" mass="24614">MSANTSADIISAPVKRPVKWLSHVRYEHLVAGVMGGVVPTLVLHPFDLVKIRMAVNDGQVAVRPKYNGLVNTVTTTVRHEGLSGLYRGVTPNCVGSGASWGLYFLFYNSIKSRMSGNQTVNLGAGRHMMAAAIAGVITTSLTNPIWVVKTQMCLQYGTGSQLEALTANSKQAYSGMVAVMRRIYRTEGVPGLYRGYVPGILNVSHGALQFMAYEELKTLYVTSRGLD</sequence>
<dbReference type="AlphaFoldDB" id="A0A7R9QRV0"/>
<keyword evidence="5" id="KW-0677">Repeat</keyword>
<dbReference type="PROSITE" id="PS50920">
    <property type="entry name" value="SOLCAR"/>
    <property type="match status" value="2"/>
</dbReference>
<evidence type="ECO:0000256" key="1">
    <source>
        <dbReference type="ARBA" id="ARBA00004141"/>
    </source>
</evidence>
<evidence type="ECO:0000256" key="3">
    <source>
        <dbReference type="ARBA" id="ARBA00022448"/>
    </source>
</evidence>
<evidence type="ECO:0000256" key="2">
    <source>
        <dbReference type="ARBA" id="ARBA00006375"/>
    </source>
</evidence>
<protein>
    <recommendedName>
        <fullName evidence="12">Mitochondrial folate transporter/carrier</fullName>
    </recommendedName>
</protein>
<dbReference type="InterPro" id="IPR018108">
    <property type="entry name" value="MCP_transmembrane"/>
</dbReference>
<evidence type="ECO:0000256" key="9">
    <source>
        <dbReference type="RuleBase" id="RU000488"/>
    </source>
</evidence>
<dbReference type="Pfam" id="PF00153">
    <property type="entry name" value="Mito_carr"/>
    <property type="match status" value="2"/>
</dbReference>
<comment type="similarity">
    <text evidence="2 9">Belongs to the mitochondrial carrier (TC 2.A.29) family.</text>
</comment>
<evidence type="ECO:0000256" key="4">
    <source>
        <dbReference type="ARBA" id="ARBA00022692"/>
    </source>
</evidence>
<dbReference type="PANTHER" id="PTHR45683">
    <property type="entry name" value="MITOCHONDRIAL NICOTINAMIDE ADENINE DINUCLEOTIDE TRANSPORTER 1-RELATED-RELATED"/>
    <property type="match status" value="1"/>
</dbReference>